<evidence type="ECO:0000313" key="2">
    <source>
        <dbReference type="EMBL" id="KAK5536009.1"/>
    </source>
</evidence>
<comment type="caution">
    <text evidence="2">The sequence shown here is derived from an EMBL/GenBank/DDBJ whole genome shotgun (WGS) entry which is preliminary data.</text>
</comment>
<dbReference type="PANTHER" id="PTHR47256">
    <property type="entry name" value="ZN(II)2CYS6 TRANSCRIPTION FACTOR (EUROFUNG)-RELATED"/>
    <property type="match status" value="1"/>
</dbReference>
<protein>
    <submittedName>
        <fullName evidence="2">Uncharacterized protein</fullName>
    </submittedName>
</protein>
<feature type="compositionally biased region" description="Basic residues" evidence="1">
    <location>
        <begin position="16"/>
        <end position="26"/>
    </location>
</feature>
<evidence type="ECO:0000256" key="1">
    <source>
        <dbReference type="SAM" id="MobiDB-lite"/>
    </source>
</evidence>
<dbReference type="Proteomes" id="UP001345827">
    <property type="component" value="Unassembled WGS sequence"/>
</dbReference>
<organism evidence="2 3">
    <name type="scientific">Vermiconidia calcicola</name>
    <dbReference type="NCBI Taxonomy" id="1690605"/>
    <lineage>
        <taxon>Eukaryota</taxon>
        <taxon>Fungi</taxon>
        <taxon>Dikarya</taxon>
        <taxon>Ascomycota</taxon>
        <taxon>Pezizomycotina</taxon>
        <taxon>Dothideomycetes</taxon>
        <taxon>Dothideomycetidae</taxon>
        <taxon>Mycosphaerellales</taxon>
        <taxon>Extremaceae</taxon>
        <taxon>Vermiconidia</taxon>
    </lineage>
</organism>
<dbReference type="AlphaFoldDB" id="A0AAV9Q8B5"/>
<name>A0AAV9Q8B5_9PEZI</name>
<proteinExistence type="predicted"/>
<reference evidence="2 3" key="1">
    <citation type="submission" date="2023-06" db="EMBL/GenBank/DDBJ databases">
        <title>Black Yeasts Isolated from many extreme environments.</title>
        <authorList>
            <person name="Coleine C."/>
            <person name="Stajich J.E."/>
            <person name="Selbmann L."/>
        </authorList>
    </citation>
    <scope>NUCLEOTIDE SEQUENCE [LARGE SCALE GENOMIC DNA]</scope>
    <source>
        <strain evidence="2 3">CCFEE 5887</strain>
    </source>
</reference>
<sequence length="354" mass="39396">MQEMIHQLKQLDKPGRAQKPRTRHGKERVSGAQRHLGYTSWAAFVTTTAATFAMRNPPMMKPPTTDKPPLCNNALGDAWLPYPRDHPPIHAHPNCHLHHLGTLYEICYSISQCLFVDDNPQTKSVTRDTLEDLHRELTLWYNSLSHCVEVSGVKAPHTLSVHAQYHWAVLVLSELNFTLQADDEDDTTVALLVPVVRAQHTTSALAIADLVHLQSVYWGVDHIPISFLQPVNAALSVVMYDLDTAERKSSFVKLAVALYSLSRRSVLAESMLRMLQLKLRQLRLLSSDVTEKMFKDANDHFEASLLSPNVGVAAAGEAAAFGESGMLEETYDMLVEKWNHFHLGAPSSSGSSSS</sequence>
<dbReference type="PANTHER" id="PTHR47256:SF1">
    <property type="entry name" value="ZN(II)2CYS6 TRANSCRIPTION FACTOR (EUROFUNG)"/>
    <property type="match status" value="1"/>
</dbReference>
<keyword evidence="3" id="KW-1185">Reference proteome</keyword>
<dbReference type="CDD" id="cd12148">
    <property type="entry name" value="fungal_TF_MHR"/>
    <property type="match status" value="1"/>
</dbReference>
<dbReference type="InterPro" id="IPR053187">
    <property type="entry name" value="Notoamide_regulator"/>
</dbReference>
<evidence type="ECO:0000313" key="3">
    <source>
        <dbReference type="Proteomes" id="UP001345827"/>
    </source>
</evidence>
<dbReference type="EMBL" id="JAXLQG010000009">
    <property type="protein sequence ID" value="KAK5536009.1"/>
    <property type="molecule type" value="Genomic_DNA"/>
</dbReference>
<accession>A0AAV9Q8B5</accession>
<gene>
    <name evidence="2" type="ORF">LTR25_005911</name>
</gene>
<feature type="region of interest" description="Disordered" evidence="1">
    <location>
        <begin position="1"/>
        <end position="32"/>
    </location>
</feature>